<dbReference type="Proteomes" id="UP001187192">
    <property type="component" value="Unassembled WGS sequence"/>
</dbReference>
<comment type="caution">
    <text evidence="1">The sequence shown here is derived from an EMBL/GenBank/DDBJ whole genome shotgun (WGS) entry which is preliminary data.</text>
</comment>
<evidence type="ECO:0000313" key="1">
    <source>
        <dbReference type="EMBL" id="GMN47526.1"/>
    </source>
</evidence>
<reference evidence="1" key="1">
    <citation type="submission" date="2023-07" db="EMBL/GenBank/DDBJ databases">
        <title>draft genome sequence of fig (Ficus carica).</title>
        <authorList>
            <person name="Takahashi T."/>
            <person name="Nishimura K."/>
        </authorList>
    </citation>
    <scope>NUCLEOTIDE SEQUENCE</scope>
</reference>
<organism evidence="1 2">
    <name type="scientific">Ficus carica</name>
    <name type="common">Common fig</name>
    <dbReference type="NCBI Taxonomy" id="3494"/>
    <lineage>
        <taxon>Eukaryota</taxon>
        <taxon>Viridiplantae</taxon>
        <taxon>Streptophyta</taxon>
        <taxon>Embryophyta</taxon>
        <taxon>Tracheophyta</taxon>
        <taxon>Spermatophyta</taxon>
        <taxon>Magnoliopsida</taxon>
        <taxon>eudicotyledons</taxon>
        <taxon>Gunneridae</taxon>
        <taxon>Pentapetalae</taxon>
        <taxon>rosids</taxon>
        <taxon>fabids</taxon>
        <taxon>Rosales</taxon>
        <taxon>Moraceae</taxon>
        <taxon>Ficeae</taxon>
        <taxon>Ficus</taxon>
    </lineage>
</organism>
<protein>
    <submittedName>
        <fullName evidence="1">Uncharacterized protein</fullName>
    </submittedName>
</protein>
<proteinExistence type="predicted"/>
<dbReference type="AlphaFoldDB" id="A0AA88ATK9"/>
<dbReference type="EMBL" id="BTGU01000026">
    <property type="protein sequence ID" value="GMN47526.1"/>
    <property type="molecule type" value="Genomic_DNA"/>
</dbReference>
<gene>
    <name evidence="1" type="ORF">TIFTF001_016716</name>
</gene>
<keyword evidence="2" id="KW-1185">Reference proteome</keyword>
<name>A0AA88ATK9_FICCA</name>
<accession>A0AA88ATK9</accession>
<evidence type="ECO:0000313" key="2">
    <source>
        <dbReference type="Proteomes" id="UP001187192"/>
    </source>
</evidence>
<sequence>MKTMADLMNVKMKSNECLKTFLKRFTHELNKVEVIEKRVVEKIFRDGLLRKHELHEMLTRELPKCMADVIMKAEGSIRAEEVGYVKAPKPITLDPDSRDKTRIYELQDDHGHTSEECRSLRGQIQAMIRQGELS</sequence>